<evidence type="ECO:0000256" key="2">
    <source>
        <dbReference type="ARBA" id="ARBA00022980"/>
    </source>
</evidence>
<comment type="similarity">
    <text evidence="1">Belongs to the bacterial ribosomal protein bS18 family.</text>
</comment>
<dbReference type="GO" id="GO:0032543">
    <property type="term" value="P:mitochondrial translation"/>
    <property type="evidence" value="ECO:0007669"/>
    <property type="project" value="TreeGrafter"/>
</dbReference>
<dbReference type="SUPFAM" id="SSF46911">
    <property type="entry name" value="Ribosomal protein S18"/>
    <property type="match status" value="1"/>
</dbReference>
<reference evidence="6 7" key="1">
    <citation type="journal article" date="2019" name="Nat. Ecol. Evol.">
        <title>Megaphylogeny resolves global patterns of mushroom evolution.</title>
        <authorList>
            <person name="Varga T."/>
            <person name="Krizsan K."/>
            <person name="Foldi C."/>
            <person name="Dima B."/>
            <person name="Sanchez-Garcia M."/>
            <person name="Sanchez-Ramirez S."/>
            <person name="Szollosi G.J."/>
            <person name="Szarkandi J.G."/>
            <person name="Papp V."/>
            <person name="Albert L."/>
            <person name="Andreopoulos W."/>
            <person name="Angelini C."/>
            <person name="Antonin V."/>
            <person name="Barry K.W."/>
            <person name="Bougher N.L."/>
            <person name="Buchanan P."/>
            <person name="Buyck B."/>
            <person name="Bense V."/>
            <person name="Catcheside P."/>
            <person name="Chovatia M."/>
            <person name="Cooper J."/>
            <person name="Damon W."/>
            <person name="Desjardin D."/>
            <person name="Finy P."/>
            <person name="Geml J."/>
            <person name="Haridas S."/>
            <person name="Hughes K."/>
            <person name="Justo A."/>
            <person name="Karasinski D."/>
            <person name="Kautmanova I."/>
            <person name="Kiss B."/>
            <person name="Kocsube S."/>
            <person name="Kotiranta H."/>
            <person name="LaButti K.M."/>
            <person name="Lechner B.E."/>
            <person name="Liimatainen K."/>
            <person name="Lipzen A."/>
            <person name="Lukacs Z."/>
            <person name="Mihaltcheva S."/>
            <person name="Morgado L.N."/>
            <person name="Niskanen T."/>
            <person name="Noordeloos M.E."/>
            <person name="Ohm R.A."/>
            <person name="Ortiz-Santana B."/>
            <person name="Ovrebo C."/>
            <person name="Racz N."/>
            <person name="Riley R."/>
            <person name="Savchenko A."/>
            <person name="Shiryaev A."/>
            <person name="Soop K."/>
            <person name="Spirin V."/>
            <person name="Szebenyi C."/>
            <person name="Tomsovsky M."/>
            <person name="Tulloss R.E."/>
            <person name="Uehling J."/>
            <person name="Grigoriev I.V."/>
            <person name="Vagvolgyi C."/>
            <person name="Papp T."/>
            <person name="Martin F.M."/>
            <person name="Miettinen O."/>
            <person name="Hibbett D.S."/>
            <person name="Nagy L.G."/>
        </authorList>
    </citation>
    <scope>NUCLEOTIDE SEQUENCE [LARGE SCALE GENOMIC DNA]</scope>
    <source>
        <strain evidence="6 7">FP101781</strain>
    </source>
</reference>
<dbReference type="STRING" id="71717.A0A4Y7T8A0"/>
<feature type="compositionally biased region" description="Polar residues" evidence="5">
    <location>
        <begin position="19"/>
        <end position="32"/>
    </location>
</feature>
<evidence type="ECO:0000256" key="5">
    <source>
        <dbReference type="SAM" id="MobiDB-lite"/>
    </source>
</evidence>
<accession>A0A4Y7T8A0</accession>
<sequence length="173" mass="19046">MFAGRVTKTLRQSAPRLSASFSSKPPPATSSFSATQELFKTVSETAAKLAEEVEVSAPTVRVRALRPGFAIRPHQLAYDNRVIDRSAPRPRRPTVAPASKQARDGDIFYQLGVDPVSIATNASVLSKYITEMGQIQPRTQTRLTVKSQRRLGKAIRRARMMGVIPILSRISND</sequence>
<comment type="caution">
    <text evidence="6">The sequence shown here is derived from an EMBL/GenBank/DDBJ whole genome shotgun (WGS) entry which is preliminary data.</text>
</comment>
<evidence type="ECO:0000313" key="6">
    <source>
        <dbReference type="EMBL" id="TEB30178.1"/>
    </source>
</evidence>
<keyword evidence="3" id="KW-0687">Ribonucleoprotein</keyword>
<dbReference type="PANTHER" id="PTHR13479:SF40">
    <property type="entry name" value="SMALL RIBOSOMAL SUBUNIT PROTEIN BS18M"/>
    <property type="match status" value="1"/>
</dbReference>
<dbReference type="OrthoDB" id="21463at2759"/>
<dbReference type="Proteomes" id="UP000298030">
    <property type="component" value="Unassembled WGS sequence"/>
</dbReference>
<keyword evidence="2" id="KW-0689">Ribosomal protein</keyword>
<dbReference type="GO" id="GO:0003735">
    <property type="term" value="F:structural constituent of ribosome"/>
    <property type="evidence" value="ECO:0007669"/>
    <property type="project" value="InterPro"/>
</dbReference>
<dbReference type="EMBL" id="QPFP01000024">
    <property type="protein sequence ID" value="TEB30178.1"/>
    <property type="molecule type" value="Genomic_DNA"/>
</dbReference>
<dbReference type="PANTHER" id="PTHR13479">
    <property type="entry name" value="30S RIBOSOMAL PROTEIN S18"/>
    <property type="match status" value="1"/>
</dbReference>
<gene>
    <name evidence="6" type="ORF">FA13DRAFT_1792643</name>
</gene>
<protein>
    <recommendedName>
        <fullName evidence="4">Small ribosomal subunit protein bS18m</fullName>
    </recommendedName>
</protein>
<dbReference type="InterPro" id="IPR036870">
    <property type="entry name" value="Ribosomal_bS18_sf"/>
</dbReference>
<evidence type="ECO:0000256" key="3">
    <source>
        <dbReference type="ARBA" id="ARBA00023274"/>
    </source>
</evidence>
<evidence type="ECO:0000313" key="7">
    <source>
        <dbReference type="Proteomes" id="UP000298030"/>
    </source>
</evidence>
<proteinExistence type="inferred from homology"/>
<dbReference type="GO" id="GO:0070181">
    <property type="term" value="F:small ribosomal subunit rRNA binding"/>
    <property type="evidence" value="ECO:0007669"/>
    <property type="project" value="TreeGrafter"/>
</dbReference>
<evidence type="ECO:0000256" key="4">
    <source>
        <dbReference type="ARBA" id="ARBA00035264"/>
    </source>
</evidence>
<dbReference type="Pfam" id="PF01084">
    <property type="entry name" value="Ribosomal_S18"/>
    <property type="match status" value="1"/>
</dbReference>
<dbReference type="AlphaFoldDB" id="A0A4Y7T8A0"/>
<organism evidence="6 7">
    <name type="scientific">Coprinellus micaceus</name>
    <name type="common">Glistening ink-cap mushroom</name>
    <name type="synonym">Coprinus micaceus</name>
    <dbReference type="NCBI Taxonomy" id="71717"/>
    <lineage>
        <taxon>Eukaryota</taxon>
        <taxon>Fungi</taxon>
        <taxon>Dikarya</taxon>
        <taxon>Basidiomycota</taxon>
        <taxon>Agaricomycotina</taxon>
        <taxon>Agaricomycetes</taxon>
        <taxon>Agaricomycetidae</taxon>
        <taxon>Agaricales</taxon>
        <taxon>Agaricineae</taxon>
        <taxon>Psathyrellaceae</taxon>
        <taxon>Coprinellus</taxon>
    </lineage>
</organism>
<name>A0A4Y7T8A0_COPMI</name>
<dbReference type="GO" id="GO:0005763">
    <property type="term" value="C:mitochondrial small ribosomal subunit"/>
    <property type="evidence" value="ECO:0007669"/>
    <property type="project" value="TreeGrafter"/>
</dbReference>
<evidence type="ECO:0000256" key="1">
    <source>
        <dbReference type="ARBA" id="ARBA00005589"/>
    </source>
</evidence>
<dbReference type="Gene3D" id="4.10.640.10">
    <property type="entry name" value="Ribosomal protein S18"/>
    <property type="match status" value="1"/>
</dbReference>
<dbReference type="PRINTS" id="PR00974">
    <property type="entry name" value="RIBOSOMALS18"/>
</dbReference>
<keyword evidence="7" id="KW-1185">Reference proteome</keyword>
<feature type="region of interest" description="Disordered" evidence="5">
    <location>
        <begin position="1"/>
        <end position="32"/>
    </location>
</feature>
<dbReference type="InterPro" id="IPR001648">
    <property type="entry name" value="Ribosomal_bS18"/>
</dbReference>